<feature type="transmembrane region" description="Helical" evidence="9">
    <location>
        <begin position="150"/>
        <end position="171"/>
    </location>
</feature>
<dbReference type="GO" id="GO:0005886">
    <property type="term" value="C:plasma membrane"/>
    <property type="evidence" value="ECO:0007669"/>
    <property type="project" value="UniProtKB-SubCell"/>
</dbReference>
<dbReference type="AlphaFoldDB" id="A0AA88XID4"/>
<dbReference type="PANTHER" id="PTHR12929:SF10">
    <property type="entry name" value="RIBOFLAVIN TRANSPORTER"/>
    <property type="match status" value="1"/>
</dbReference>
<evidence type="ECO:0000256" key="10">
    <source>
        <dbReference type="SAM" id="MobiDB-lite"/>
    </source>
</evidence>
<evidence type="ECO:0000256" key="4">
    <source>
        <dbReference type="ARBA" id="ARBA00022448"/>
    </source>
</evidence>
<keyword evidence="12" id="KW-1185">Reference proteome</keyword>
<keyword evidence="5 9" id="KW-1003">Cell membrane</keyword>
<feature type="transmembrane region" description="Helical" evidence="9">
    <location>
        <begin position="349"/>
        <end position="371"/>
    </location>
</feature>
<evidence type="ECO:0000313" key="12">
    <source>
        <dbReference type="Proteomes" id="UP001186944"/>
    </source>
</evidence>
<evidence type="ECO:0000256" key="7">
    <source>
        <dbReference type="ARBA" id="ARBA00022989"/>
    </source>
</evidence>
<evidence type="ECO:0000256" key="1">
    <source>
        <dbReference type="ARBA" id="ARBA00000215"/>
    </source>
</evidence>
<gene>
    <name evidence="11" type="ORF">FSP39_008119</name>
</gene>
<dbReference type="PANTHER" id="PTHR12929">
    <property type="entry name" value="SOLUTE CARRIER FAMILY 52"/>
    <property type="match status" value="1"/>
</dbReference>
<keyword evidence="4 9" id="KW-0813">Transport</keyword>
<comment type="subcellular location">
    <subcellularLocation>
        <location evidence="2 9">Cell membrane</location>
        <topology evidence="2 9">Multi-pass membrane protein</topology>
    </subcellularLocation>
</comment>
<feature type="transmembrane region" description="Helical" evidence="9">
    <location>
        <begin position="410"/>
        <end position="433"/>
    </location>
</feature>
<feature type="region of interest" description="Disordered" evidence="10">
    <location>
        <begin position="263"/>
        <end position="285"/>
    </location>
</feature>
<dbReference type="Proteomes" id="UP001186944">
    <property type="component" value="Unassembled WGS sequence"/>
</dbReference>
<accession>A0AA88XID4</accession>
<dbReference type="GO" id="GO:0032217">
    <property type="term" value="F:riboflavin transmembrane transporter activity"/>
    <property type="evidence" value="ECO:0007669"/>
    <property type="project" value="UniProtKB-UniRule"/>
</dbReference>
<reference evidence="11" key="1">
    <citation type="submission" date="2019-08" db="EMBL/GenBank/DDBJ databases">
        <title>The improved chromosome-level genome for the pearl oyster Pinctada fucata martensii using PacBio sequencing and Hi-C.</title>
        <authorList>
            <person name="Zheng Z."/>
        </authorList>
    </citation>
    <scope>NUCLEOTIDE SEQUENCE</scope>
    <source>
        <strain evidence="11">ZZ-2019</strain>
        <tissue evidence="11">Adductor muscle</tissue>
    </source>
</reference>
<feature type="transmembrane region" description="Helical" evidence="9">
    <location>
        <begin position="84"/>
        <end position="103"/>
    </location>
</feature>
<comment type="caution">
    <text evidence="11">The sequence shown here is derived from an EMBL/GenBank/DDBJ whole genome shotgun (WGS) entry which is preliminary data.</text>
</comment>
<feature type="transmembrane region" description="Helical" evidence="9">
    <location>
        <begin position="12"/>
        <end position="34"/>
    </location>
</feature>
<comment type="catalytic activity">
    <reaction evidence="1 9">
        <text>riboflavin(in) = riboflavin(out)</text>
        <dbReference type="Rhea" id="RHEA:35015"/>
        <dbReference type="ChEBI" id="CHEBI:57986"/>
    </reaction>
</comment>
<comment type="similarity">
    <text evidence="3 9">Belongs to the riboflavin transporter family.</text>
</comment>
<evidence type="ECO:0000256" key="2">
    <source>
        <dbReference type="ARBA" id="ARBA00004651"/>
    </source>
</evidence>
<evidence type="ECO:0000313" key="11">
    <source>
        <dbReference type="EMBL" id="KAK3085748.1"/>
    </source>
</evidence>
<dbReference type="EMBL" id="VSWD01000012">
    <property type="protein sequence ID" value="KAK3085748.1"/>
    <property type="molecule type" value="Genomic_DNA"/>
</dbReference>
<evidence type="ECO:0000256" key="3">
    <source>
        <dbReference type="ARBA" id="ARBA00006366"/>
    </source>
</evidence>
<feature type="transmembrane region" description="Helical" evidence="9">
    <location>
        <begin position="207"/>
        <end position="228"/>
    </location>
</feature>
<feature type="transmembrane region" description="Helical" evidence="9">
    <location>
        <begin position="123"/>
        <end position="143"/>
    </location>
</feature>
<comment type="function">
    <text evidence="9">Plasma membrane transporter mediating the uptake by cells of the water soluble vitamin B2/riboflavin that plays a key role in biochemical oxidation-reduction reactions of the carbohydrate, lipid, and amino acid metabolism.</text>
</comment>
<dbReference type="InterPro" id="IPR009357">
    <property type="entry name" value="Riboflavin_transptr"/>
</dbReference>
<name>A0AA88XID4_PINIB</name>
<feature type="transmembrane region" description="Helical" evidence="9">
    <location>
        <begin position="54"/>
        <end position="75"/>
    </location>
</feature>
<feature type="transmembrane region" description="Helical" evidence="9">
    <location>
        <begin position="378"/>
        <end position="398"/>
    </location>
</feature>
<evidence type="ECO:0000256" key="8">
    <source>
        <dbReference type="ARBA" id="ARBA00023136"/>
    </source>
</evidence>
<evidence type="ECO:0000256" key="9">
    <source>
        <dbReference type="RuleBase" id="RU368035"/>
    </source>
</evidence>
<feature type="transmembrane region" description="Helical" evidence="9">
    <location>
        <begin position="316"/>
        <end position="337"/>
    </location>
</feature>
<dbReference type="Pfam" id="PF06237">
    <property type="entry name" value="SLC52_ribofla_tr"/>
    <property type="match status" value="1"/>
</dbReference>
<sequence>MARDIFKCGETNLLVYIIVILFGVGSWVAINGLWVELPVMVPHLNEGWTLPSYLSVIIQLANIGPLIVTLCNVFAPGKLKEKPVVYVITVIGAAACFLLAFFWKTSTYIAGAQRSTALLVLQFMLALVDCTSSVVFLPFMAIFKPQYMTAYFIGEGMSGLIPSVVALGQGVGQMTCQNVSSYNSTSNVTSFSIQPIFEKPKISVEDFFFFLFAMMLVSGLAFTLLNYLPYCKMEHARNKEYEESDTTTSSQMSSSYEMRREAPGAAGRFSDPADAGSSSDKLIKQGPKKQKLKINTEDVSFEKTPKGQAIIPKSKYLYFLVLTAGINGISNGVLPSVQTYSCLPYGNEVYHLAVTLANIANPVACFIAFFVPVTSSLVISLLTVLGLGTSGFLLLTAATSPTPVLVGTTAGNIIVVAAWVIAFLLLVFTKVSIATLFRQEGRKALFWVGAMTQLGSLIGAIIMYCLVNIANMFKMAPYCPS</sequence>
<evidence type="ECO:0000256" key="5">
    <source>
        <dbReference type="ARBA" id="ARBA00022475"/>
    </source>
</evidence>
<proteinExistence type="inferred from homology"/>
<evidence type="ECO:0000256" key="6">
    <source>
        <dbReference type="ARBA" id="ARBA00022692"/>
    </source>
</evidence>
<feature type="transmembrane region" description="Helical" evidence="9">
    <location>
        <begin position="445"/>
        <end position="470"/>
    </location>
</feature>
<keyword evidence="8 9" id="KW-0472">Membrane</keyword>
<keyword evidence="7 9" id="KW-1133">Transmembrane helix</keyword>
<organism evidence="11 12">
    <name type="scientific">Pinctada imbricata</name>
    <name type="common">Atlantic pearl-oyster</name>
    <name type="synonym">Pinctada martensii</name>
    <dbReference type="NCBI Taxonomy" id="66713"/>
    <lineage>
        <taxon>Eukaryota</taxon>
        <taxon>Metazoa</taxon>
        <taxon>Spiralia</taxon>
        <taxon>Lophotrochozoa</taxon>
        <taxon>Mollusca</taxon>
        <taxon>Bivalvia</taxon>
        <taxon>Autobranchia</taxon>
        <taxon>Pteriomorphia</taxon>
        <taxon>Pterioida</taxon>
        <taxon>Pterioidea</taxon>
        <taxon>Pteriidae</taxon>
        <taxon>Pinctada</taxon>
    </lineage>
</organism>
<keyword evidence="6 9" id="KW-0812">Transmembrane</keyword>
<protein>
    <recommendedName>
        <fullName evidence="9">Riboflavin transporter</fullName>
    </recommendedName>
</protein>